<proteinExistence type="predicted"/>
<protein>
    <submittedName>
        <fullName evidence="2">Hint domain-containing protein</fullName>
    </submittedName>
</protein>
<dbReference type="OrthoDB" id="6305173at2"/>
<dbReference type="KEGG" id="rom:EI983_00605"/>
<dbReference type="InterPro" id="IPR036844">
    <property type="entry name" value="Hint_dom_sf"/>
</dbReference>
<evidence type="ECO:0000313" key="3">
    <source>
        <dbReference type="Proteomes" id="UP000428330"/>
    </source>
</evidence>
<reference evidence="3" key="1">
    <citation type="submission" date="2018-12" db="EMBL/GenBank/DDBJ databases">
        <title>Complete genome sequence of Roseovarius sp. MME-070.</title>
        <authorList>
            <person name="Nam Y.-D."/>
            <person name="Kang J."/>
            <person name="Chung W.-H."/>
            <person name="Park Y.S."/>
        </authorList>
    </citation>
    <scope>NUCLEOTIDE SEQUENCE [LARGE SCALE GENOMIC DNA]</scope>
    <source>
        <strain evidence="3">MME-070</strain>
    </source>
</reference>
<organism evidence="2 3">
    <name type="scientific">Roseovarius faecimaris</name>
    <dbReference type="NCBI Taxonomy" id="2494550"/>
    <lineage>
        <taxon>Bacteria</taxon>
        <taxon>Pseudomonadati</taxon>
        <taxon>Pseudomonadota</taxon>
        <taxon>Alphaproteobacteria</taxon>
        <taxon>Rhodobacterales</taxon>
        <taxon>Roseobacteraceae</taxon>
        <taxon>Roseovarius</taxon>
    </lineage>
</organism>
<dbReference type="InterPro" id="IPR028992">
    <property type="entry name" value="Hedgehog/Intein_dom"/>
</dbReference>
<keyword evidence="3" id="KW-1185">Reference proteome</keyword>
<dbReference type="SUPFAM" id="SSF51294">
    <property type="entry name" value="Hedgehog/intein (Hint) domain"/>
    <property type="match status" value="1"/>
</dbReference>
<gene>
    <name evidence="2" type="ORF">EI983_00605</name>
</gene>
<name>A0A6I6IJ57_9RHOB</name>
<accession>A0A6I6IJ57</accession>
<dbReference type="Proteomes" id="UP000428330">
    <property type="component" value="Chromosome"/>
</dbReference>
<dbReference type="EMBL" id="CP034348">
    <property type="protein sequence ID" value="QGX96859.1"/>
    <property type="molecule type" value="Genomic_DNA"/>
</dbReference>
<dbReference type="Pfam" id="PF13403">
    <property type="entry name" value="Hint_2"/>
    <property type="match status" value="1"/>
</dbReference>
<feature type="domain" description="Hedgehog/Intein (Hint)" evidence="1">
    <location>
        <begin position="142"/>
        <end position="279"/>
    </location>
</feature>
<evidence type="ECO:0000259" key="1">
    <source>
        <dbReference type="Pfam" id="PF13403"/>
    </source>
</evidence>
<dbReference type="RefSeq" id="WP_157705303.1">
    <property type="nucleotide sequence ID" value="NZ_CP034348.1"/>
</dbReference>
<sequence>MAKTWNALDNEFAVSSGSNVNSTPGRSDFDYPPSSSINLVIISNDGDPDPKTFSLGDTYDISWDGNGGGGSIEDATVVRSDEAPAGGGLIVFEGLDQNGELVQVIWTPDFDLESWYWDSFNGGVPPQFYVSDQNSSYTHTVVCFEASMPISTPRGHVAAGLIRAGQSVCTLDGGHQPVLWTGHMRAKGVGAAAPVRFAPGTIGNSQELIVSQQHRILVRSPLAELLFASHEVLVPAKAMLGEPGVTLQIRHDITYVHLLLARHHILNAAGAPCESLFMGTRADLITAGRMSAGDRHRFGEIDHVAARPMLTYRESRCIVGTRLPEPCSASI</sequence>
<evidence type="ECO:0000313" key="2">
    <source>
        <dbReference type="EMBL" id="QGX96859.1"/>
    </source>
</evidence>
<dbReference type="AlphaFoldDB" id="A0A6I6IJ57"/>